<gene>
    <name evidence="3" type="ORF">PVSEL_1200160</name>
</gene>
<feature type="transmembrane region" description="Helical" evidence="2">
    <location>
        <begin position="357"/>
        <end position="377"/>
    </location>
</feature>
<sequence>MHLVVKKDILKDTPAALSQPGKGGNKNPLDRSEAAQNNHTTKPQKQDLQYLPQSPNQPADNQQKPSSLSVLEPTLGNNQESSGKSPKDTSSKQADSGNMMFQNILSGVKNTFEKYRSPVYKTLTNFGNILYEKASSTLESVYDKSINFASNTISYVNEQLNKALDNSQPSKENESEPSPSLPKDKKPEPQNIQTPTPGGQSNDNLQESPPTQNIGSPNSKQVNPSDSPPEKQPQSSVDPSSKTPSLTIETGNTGTIVKENTPKLVKIKDIYRGYNRPEIVITVILIPIILLIVYKYLSSVWRKESRRKKNLKKIINSIGGKRPVQIIIKPSSRKKQTKKSINFAYREKLSLLNIYKLMQADPVPFINLFFLLIFFVYKRQLNYLEL</sequence>
<accession>A0A6V7T6X4</accession>
<evidence type="ECO:0000256" key="2">
    <source>
        <dbReference type="SAM" id="Phobius"/>
    </source>
</evidence>
<proteinExistence type="predicted"/>
<feature type="compositionally biased region" description="Polar residues" evidence="1">
    <location>
        <begin position="190"/>
        <end position="225"/>
    </location>
</feature>
<feature type="region of interest" description="Disordered" evidence="1">
    <location>
        <begin position="1"/>
        <end position="95"/>
    </location>
</feature>
<protein>
    <submittedName>
        <fullName evidence="3">CIR protein PIR protein</fullName>
    </submittedName>
</protein>
<dbReference type="VEuPathDB" id="PlasmoDB:PVSEL_1200160"/>
<feature type="region of interest" description="Disordered" evidence="1">
    <location>
        <begin position="164"/>
        <end position="254"/>
    </location>
</feature>
<reference evidence="3 4" key="1">
    <citation type="submission" date="2020-08" db="EMBL/GenBank/DDBJ databases">
        <authorList>
            <person name="Ramaprasad A."/>
        </authorList>
    </citation>
    <scope>NUCLEOTIDE SEQUENCE [LARGE SCALE GENOMIC DNA]</scope>
</reference>
<dbReference type="VEuPathDB" id="PlasmoDB:PVPCR_0700040"/>
<dbReference type="Proteomes" id="UP000515697">
    <property type="component" value="Chromosome PVSEL_12"/>
</dbReference>
<dbReference type="VEuPathDB" id="PlasmoDB:PVLDE_1200240"/>
<dbReference type="VEuPathDB" id="PlasmoDB:PVBDA_1204860"/>
<feature type="compositionally biased region" description="Basic and acidic residues" evidence="1">
    <location>
        <begin position="1"/>
        <end position="11"/>
    </location>
</feature>
<organism evidence="3 4">
    <name type="scientific">Plasmodium vinckei</name>
    <dbReference type="NCBI Taxonomy" id="5860"/>
    <lineage>
        <taxon>Eukaryota</taxon>
        <taxon>Sar</taxon>
        <taxon>Alveolata</taxon>
        <taxon>Apicomplexa</taxon>
        <taxon>Aconoidasida</taxon>
        <taxon>Haemosporida</taxon>
        <taxon>Plasmodiidae</taxon>
        <taxon>Plasmodium</taxon>
        <taxon>Plasmodium (Vinckeia)</taxon>
    </lineage>
</organism>
<evidence type="ECO:0000256" key="1">
    <source>
        <dbReference type="SAM" id="MobiDB-lite"/>
    </source>
</evidence>
<evidence type="ECO:0000313" key="4">
    <source>
        <dbReference type="Proteomes" id="UP000515697"/>
    </source>
</evidence>
<keyword evidence="2" id="KW-0812">Transmembrane</keyword>
<keyword evidence="2" id="KW-0472">Membrane</keyword>
<keyword evidence="2" id="KW-1133">Transmembrane helix</keyword>
<feature type="transmembrane region" description="Helical" evidence="2">
    <location>
        <begin position="279"/>
        <end position="297"/>
    </location>
</feature>
<feature type="compositionally biased region" description="Polar residues" evidence="1">
    <location>
        <begin position="34"/>
        <end position="84"/>
    </location>
</feature>
<dbReference type="EMBL" id="LR865433">
    <property type="protein sequence ID" value="CAD2109214.1"/>
    <property type="molecule type" value="Genomic_DNA"/>
</dbReference>
<dbReference type="VEuPathDB" id="PlasmoDB:PVVCY_0803410"/>
<feature type="compositionally biased region" description="Polar residues" evidence="1">
    <location>
        <begin position="232"/>
        <end position="254"/>
    </location>
</feature>
<dbReference type="AlphaFoldDB" id="A0A6V7T6X4"/>
<name>A0A6V7T6X4_PLAVN</name>
<evidence type="ECO:0000313" key="3">
    <source>
        <dbReference type="EMBL" id="CAD2109214.1"/>
    </source>
</evidence>